<comment type="caution">
    <text evidence="2">The sequence shown here is derived from an EMBL/GenBank/DDBJ whole genome shotgun (WGS) entry which is preliminary data.</text>
</comment>
<protein>
    <submittedName>
        <fullName evidence="2">Uncharacterized protein</fullName>
    </submittedName>
</protein>
<proteinExistence type="predicted"/>
<keyword evidence="1" id="KW-0812">Transmembrane</keyword>
<keyword evidence="1" id="KW-1133">Transmembrane helix</keyword>
<dbReference type="EMBL" id="NBIV01000109">
    <property type="protein sequence ID" value="PXF43844.1"/>
    <property type="molecule type" value="Genomic_DNA"/>
</dbReference>
<dbReference type="Proteomes" id="UP000247409">
    <property type="component" value="Unassembled WGS sequence"/>
</dbReference>
<evidence type="ECO:0000256" key="1">
    <source>
        <dbReference type="SAM" id="Phobius"/>
    </source>
</evidence>
<keyword evidence="1" id="KW-0472">Membrane</keyword>
<reference evidence="2 3" key="1">
    <citation type="journal article" date="2018" name="Mol. Biol. Evol.">
        <title>Analysis of the draft genome of the red seaweed Gracilariopsis chorda provides insights into genome size evolution in Rhodophyta.</title>
        <authorList>
            <person name="Lee J."/>
            <person name="Yang E.C."/>
            <person name="Graf L."/>
            <person name="Yang J.H."/>
            <person name="Qiu H."/>
            <person name="Zel Zion U."/>
            <person name="Chan C.X."/>
            <person name="Stephens T.G."/>
            <person name="Weber A.P.M."/>
            <person name="Boo G.H."/>
            <person name="Boo S.M."/>
            <person name="Kim K.M."/>
            <person name="Shin Y."/>
            <person name="Jung M."/>
            <person name="Lee S.J."/>
            <person name="Yim H.S."/>
            <person name="Lee J.H."/>
            <person name="Bhattacharya D."/>
            <person name="Yoon H.S."/>
        </authorList>
    </citation>
    <scope>NUCLEOTIDE SEQUENCE [LARGE SCALE GENOMIC DNA]</scope>
    <source>
        <strain evidence="2 3">SKKU-2015</strain>
        <tissue evidence="2">Whole body</tissue>
    </source>
</reference>
<gene>
    <name evidence="2" type="ORF">BWQ96_06390</name>
</gene>
<evidence type="ECO:0000313" key="2">
    <source>
        <dbReference type="EMBL" id="PXF43844.1"/>
    </source>
</evidence>
<accession>A0A2V3IP50</accession>
<organism evidence="2 3">
    <name type="scientific">Gracilariopsis chorda</name>
    <dbReference type="NCBI Taxonomy" id="448386"/>
    <lineage>
        <taxon>Eukaryota</taxon>
        <taxon>Rhodophyta</taxon>
        <taxon>Florideophyceae</taxon>
        <taxon>Rhodymeniophycidae</taxon>
        <taxon>Gracilariales</taxon>
        <taxon>Gracilariaceae</taxon>
        <taxon>Gracilariopsis</taxon>
    </lineage>
</organism>
<feature type="transmembrane region" description="Helical" evidence="1">
    <location>
        <begin position="137"/>
        <end position="160"/>
    </location>
</feature>
<dbReference type="AlphaFoldDB" id="A0A2V3IP50"/>
<name>A0A2V3IP50_9FLOR</name>
<evidence type="ECO:0000313" key="3">
    <source>
        <dbReference type="Proteomes" id="UP000247409"/>
    </source>
</evidence>
<keyword evidence="3" id="KW-1185">Reference proteome</keyword>
<sequence length="204" mass="23082">MCAYVQINPLKLNSTVKFIDLLNDACYWSLNPPQGTGRPLQMALIVNEDYKGHVERETENQLQSMDDAAKDVLDAVRREVKYRLDTHALKPNALDLALVCAAVLSAIMAIDSVEIHKCLIRIGCKLNEEQIQPIRKIMFYAMAVLIAGSPSLITVSVIILHEDSEIIWEIYPNEITGHFYGSAWHAMAIWSYHGYNTVEYSYHA</sequence>